<evidence type="ECO:0000313" key="2">
    <source>
        <dbReference type="Proteomes" id="UP000186040"/>
    </source>
</evidence>
<protein>
    <submittedName>
        <fullName evidence="1">Uncharacterized protein</fullName>
    </submittedName>
</protein>
<gene>
    <name evidence="1" type="ORF">BJP25_11665</name>
</gene>
<keyword evidence="2" id="KW-1185">Reference proteome</keyword>
<dbReference type="STRING" id="1193682.BJP25_11665"/>
<dbReference type="EMBL" id="MKQR01000007">
    <property type="protein sequence ID" value="OLR94411.1"/>
    <property type="molecule type" value="Genomic_DNA"/>
</dbReference>
<comment type="caution">
    <text evidence="1">The sequence shown here is derived from an EMBL/GenBank/DDBJ whole genome shotgun (WGS) entry which is preliminary data.</text>
</comment>
<evidence type="ECO:0000313" key="1">
    <source>
        <dbReference type="EMBL" id="OLR94411.1"/>
    </source>
</evidence>
<organism evidence="1 2">
    <name type="scientific">Actinokineospora bangkokensis</name>
    <dbReference type="NCBI Taxonomy" id="1193682"/>
    <lineage>
        <taxon>Bacteria</taxon>
        <taxon>Bacillati</taxon>
        <taxon>Actinomycetota</taxon>
        <taxon>Actinomycetes</taxon>
        <taxon>Pseudonocardiales</taxon>
        <taxon>Pseudonocardiaceae</taxon>
        <taxon>Actinokineospora</taxon>
    </lineage>
</organism>
<proteinExistence type="predicted"/>
<dbReference type="AlphaFoldDB" id="A0A1Q9LQZ3"/>
<sequence length="61" mass="6436">MASRQAAPAAATAAASALIEVRMVLLGSWVVRPPTEPRSSWHRMSTEADTAAFTGLFSTFG</sequence>
<dbReference type="Proteomes" id="UP000186040">
    <property type="component" value="Unassembled WGS sequence"/>
</dbReference>
<name>A0A1Q9LQZ3_9PSEU</name>
<reference evidence="1 2" key="1">
    <citation type="submission" date="2016-10" db="EMBL/GenBank/DDBJ databases">
        <title>The Draft Genome Sequence of Actinokineospora bangkokensis 44EHWT reveals the biosynthetic pathway of antifungal compounds Thailandins with unusual extender unit butylmalonyl-CoA.</title>
        <authorList>
            <person name="Greule A."/>
            <person name="Intra B."/>
            <person name="Flemming S."/>
            <person name="Rommel M.G."/>
            <person name="Panbangred W."/>
            <person name="Bechthold A."/>
        </authorList>
    </citation>
    <scope>NUCLEOTIDE SEQUENCE [LARGE SCALE GENOMIC DNA]</scope>
    <source>
        <strain evidence="1 2">44EHW</strain>
    </source>
</reference>
<accession>A0A1Q9LQZ3</accession>